<gene>
    <name evidence="3" type="primary">obg_3</name>
    <name evidence="3" type="ORF">NCTC13645_02517</name>
</gene>
<name>A0A380PA09_WEIVI</name>
<dbReference type="EMBL" id="UHIV01000007">
    <property type="protein sequence ID" value="SUP61362.1"/>
    <property type="molecule type" value="Genomic_DNA"/>
</dbReference>
<dbReference type="InterPro" id="IPR036346">
    <property type="entry name" value="GTP-bd_prot_GTP1/OBG_C_sf"/>
</dbReference>
<dbReference type="Gene3D" id="3.30.300.350">
    <property type="entry name" value="GTP-binding protein OBG, C-terminal domain"/>
    <property type="match status" value="1"/>
</dbReference>
<dbReference type="AlphaFoldDB" id="A0A380PA09"/>
<dbReference type="Proteomes" id="UP000254621">
    <property type="component" value="Unassembled WGS sequence"/>
</dbReference>
<organism evidence="3 4">
    <name type="scientific">Weissella viridescens</name>
    <name type="common">Lactobacillus viridescens</name>
    <dbReference type="NCBI Taxonomy" id="1629"/>
    <lineage>
        <taxon>Bacteria</taxon>
        <taxon>Bacillati</taxon>
        <taxon>Bacillota</taxon>
        <taxon>Bacilli</taxon>
        <taxon>Lactobacillales</taxon>
        <taxon>Lactobacillaceae</taxon>
        <taxon>Weissella</taxon>
    </lineage>
</organism>
<feature type="domain" description="OCT" evidence="2">
    <location>
        <begin position="72"/>
        <end position="117"/>
    </location>
</feature>
<dbReference type="InterPro" id="IPR015349">
    <property type="entry name" value="OCT_dom"/>
</dbReference>
<dbReference type="GO" id="GO:0005525">
    <property type="term" value="F:GTP binding"/>
    <property type="evidence" value="ECO:0007669"/>
    <property type="project" value="UniProtKB-KW"/>
</dbReference>
<evidence type="ECO:0000259" key="2">
    <source>
        <dbReference type="PROSITE" id="PS51881"/>
    </source>
</evidence>
<evidence type="ECO:0000313" key="3">
    <source>
        <dbReference type="EMBL" id="SUP61362.1"/>
    </source>
</evidence>
<protein>
    <submittedName>
        <fullName evidence="3">Spo0B-associated GTP-binding protein</fullName>
    </submittedName>
</protein>
<accession>A0A380PA09</accession>
<dbReference type="PROSITE" id="PS51881">
    <property type="entry name" value="OCT"/>
    <property type="match status" value="1"/>
</dbReference>
<evidence type="ECO:0000256" key="1">
    <source>
        <dbReference type="ARBA" id="ARBA00023134"/>
    </source>
</evidence>
<dbReference type="SUPFAM" id="SSF102741">
    <property type="entry name" value="Obg GTP-binding protein C-terminal domain"/>
    <property type="match status" value="1"/>
</dbReference>
<sequence>MDMPDAEETLAEFKQKLADDPSVPDDVEIMPISSLNREGVQPLMRRTADLLDVTPQFIAKGMEPESETTMYEFKDDQPAFQIDHAEDDLWIVYGDEIEDIMRRTNTAFTESLMRLHV</sequence>
<reference evidence="3 4" key="1">
    <citation type="submission" date="2018-06" db="EMBL/GenBank/DDBJ databases">
        <authorList>
            <consortium name="Pathogen Informatics"/>
            <person name="Doyle S."/>
        </authorList>
    </citation>
    <scope>NUCLEOTIDE SEQUENCE [LARGE SCALE GENOMIC DNA]</scope>
    <source>
        <strain evidence="3 4">NCTC13645</strain>
    </source>
</reference>
<keyword evidence="1" id="KW-0342">GTP-binding</keyword>
<evidence type="ECO:0000313" key="4">
    <source>
        <dbReference type="Proteomes" id="UP000254621"/>
    </source>
</evidence>
<keyword evidence="1" id="KW-0547">Nucleotide-binding</keyword>
<proteinExistence type="predicted"/>